<gene>
    <name evidence="10" type="ORF">ABDJ38_00260</name>
</gene>
<dbReference type="EC" id="3.2.1.21" evidence="3"/>
<dbReference type="PANTHER" id="PTHR30620">
    <property type="entry name" value="PERIPLASMIC BETA-GLUCOSIDASE-RELATED"/>
    <property type="match status" value="1"/>
</dbReference>
<evidence type="ECO:0000256" key="1">
    <source>
        <dbReference type="ARBA" id="ARBA00000448"/>
    </source>
</evidence>
<dbReference type="InterPro" id="IPR002772">
    <property type="entry name" value="Glyco_hydro_3_C"/>
</dbReference>
<dbReference type="InterPro" id="IPR051915">
    <property type="entry name" value="Cellulose_Degrad_GH3"/>
</dbReference>
<keyword evidence="4 7" id="KW-0732">Signal</keyword>
<dbReference type="EMBL" id="JBDLBR010000001">
    <property type="protein sequence ID" value="MEN7535604.1"/>
    <property type="molecule type" value="Genomic_DNA"/>
</dbReference>
<dbReference type="Gene3D" id="3.20.20.300">
    <property type="entry name" value="Glycoside hydrolase, family 3, N-terminal domain"/>
    <property type="match status" value="1"/>
</dbReference>
<comment type="similarity">
    <text evidence="2">Belongs to the glycosyl hydrolase 3 family.</text>
</comment>
<dbReference type="SUPFAM" id="SSF52279">
    <property type="entry name" value="Beta-D-glucan exohydrolase, C-terminal domain"/>
    <property type="match status" value="1"/>
</dbReference>
<evidence type="ECO:0000256" key="3">
    <source>
        <dbReference type="ARBA" id="ARBA00012744"/>
    </source>
</evidence>
<organism evidence="10 11">
    <name type="scientific">Aurantiacibacter flavus</name>
    <dbReference type="NCBI Taxonomy" id="3145232"/>
    <lineage>
        <taxon>Bacteria</taxon>
        <taxon>Pseudomonadati</taxon>
        <taxon>Pseudomonadota</taxon>
        <taxon>Alphaproteobacteria</taxon>
        <taxon>Sphingomonadales</taxon>
        <taxon>Erythrobacteraceae</taxon>
        <taxon>Aurantiacibacter</taxon>
    </lineage>
</organism>
<dbReference type="Gene3D" id="3.40.50.1700">
    <property type="entry name" value="Glycoside hydrolase family 3 C-terminal domain"/>
    <property type="match status" value="1"/>
</dbReference>
<feature type="domain" description="Glycoside hydrolase family 3 N-terminal" evidence="8">
    <location>
        <begin position="117"/>
        <end position="452"/>
    </location>
</feature>
<dbReference type="InterPro" id="IPR036881">
    <property type="entry name" value="Glyco_hydro_3_C_sf"/>
</dbReference>
<feature type="domain" description="Glycoside hydrolase family 3 C-terminal" evidence="9">
    <location>
        <begin position="526"/>
        <end position="665"/>
    </location>
</feature>
<evidence type="ECO:0000259" key="8">
    <source>
        <dbReference type="Pfam" id="PF00933"/>
    </source>
</evidence>
<feature type="chain" id="PRO_5047103730" description="beta-glucosidase" evidence="7">
    <location>
        <begin position="27"/>
        <end position="665"/>
    </location>
</feature>
<accession>A0ABV0CRV2</accession>
<comment type="catalytic activity">
    <reaction evidence="1">
        <text>Hydrolysis of terminal, non-reducing beta-D-glucosyl residues with release of beta-D-glucose.</text>
        <dbReference type="EC" id="3.2.1.21"/>
    </reaction>
</comment>
<dbReference type="Pfam" id="PF00933">
    <property type="entry name" value="Glyco_hydro_3"/>
    <property type="match status" value="1"/>
</dbReference>
<feature type="signal peptide" evidence="7">
    <location>
        <begin position="1"/>
        <end position="26"/>
    </location>
</feature>
<proteinExistence type="inferred from homology"/>
<evidence type="ECO:0000256" key="2">
    <source>
        <dbReference type="ARBA" id="ARBA00005336"/>
    </source>
</evidence>
<keyword evidence="5 10" id="KW-0378">Hydrolase</keyword>
<protein>
    <recommendedName>
        <fullName evidence="3">beta-glucosidase</fullName>
        <ecNumber evidence="3">3.2.1.21</ecNumber>
    </recommendedName>
</protein>
<evidence type="ECO:0000259" key="9">
    <source>
        <dbReference type="Pfam" id="PF01915"/>
    </source>
</evidence>
<reference evidence="10 11" key="1">
    <citation type="submission" date="2024-05" db="EMBL/GenBank/DDBJ databases">
        <authorList>
            <person name="Park S."/>
        </authorList>
    </citation>
    <scope>NUCLEOTIDE SEQUENCE [LARGE SCALE GENOMIC DNA]</scope>
    <source>
        <strain evidence="10 11">DGU5</strain>
    </source>
</reference>
<dbReference type="PANTHER" id="PTHR30620:SF16">
    <property type="entry name" value="LYSOSOMAL BETA GLUCOSIDASE"/>
    <property type="match status" value="1"/>
</dbReference>
<name>A0ABV0CRV2_9SPHN</name>
<dbReference type="InterPro" id="IPR017853">
    <property type="entry name" value="GH"/>
</dbReference>
<evidence type="ECO:0000256" key="4">
    <source>
        <dbReference type="ARBA" id="ARBA00022729"/>
    </source>
</evidence>
<dbReference type="RefSeq" id="WP_346783067.1">
    <property type="nucleotide sequence ID" value="NZ_JBDLBR010000001.1"/>
</dbReference>
<dbReference type="SUPFAM" id="SSF51445">
    <property type="entry name" value="(Trans)glycosidases"/>
    <property type="match status" value="1"/>
</dbReference>
<evidence type="ECO:0000256" key="5">
    <source>
        <dbReference type="ARBA" id="ARBA00022801"/>
    </source>
</evidence>
<keyword evidence="6" id="KW-0326">Glycosidase</keyword>
<sequence length="665" mass="70858">MKTAKLTATAMALISALALTNCTYPAEPPVVAAPAPQSAQPQLGLRVKQAITVDGLQFRDADADGELAVYEDWRRAPLERAADLAARMTTAEKVGTLMHSTMPGRDGLLGRAETYDLEALGKLVNDKHVTSFITRLTIAPALLAEQSNAAQEVAAAARLGIPLTISTDPRNHFSYVLGASDAGTGTTQWPELLGFAALRDPAYVHEFGEVARREYRALGIHMALSPQLDLLTEPRWPRGSGTFGSQAALTSVLGGAYVEAFQGGADGLQSDGVMTVVKHWVGYGAQPEGFDGHNYYGRFADPGQYMDQHIAAFDGALKAQAAGVMPAYPVLRDTQVNGEDLELVSPGFSAQLLEGLLRDDLGYRGVILSDWAITRDCNARCVNPTDAKPQRPQDIATPWGVEDLTVRQRYVKGLKAGIDQFGGTDDVEPLMEAIAAGEVTMARVDQSVIRVMVPKFALGLFENPYVEPAAATAAIGQADDVAKADRLQREAQVLLRNEGNALPFAAGAKVWLQGMAPEAAQAAGLQVVDNVAEADFAIVRAESPSDMLHPNHFFGSRQKEGRLNFQPGDPAYDALSAAKAANVPTMLAIFLDRPAVLTEVLPFTDVILANFGASDAAVLDVALGKATARGRMPFELPRSMDAVLTQNPAAPDDSTDPLYPFGAGL</sequence>
<evidence type="ECO:0000313" key="11">
    <source>
        <dbReference type="Proteomes" id="UP001484535"/>
    </source>
</evidence>
<dbReference type="PRINTS" id="PR00133">
    <property type="entry name" value="GLHYDRLASE3"/>
</dbReference>
<dbReference type="Pfam" id="PF01915">
    <property type="entry name" value="Glyco_hydro_3_C"/>
    <property type="match status" value="1"/>
</dbReference>
<evidence type="ECO:0000256" key="7">
    <source>
        <dbReference type="SAM" id="SignalP"/>
    </source>
</evidence>
<keyword evidence="11" id="KW-1185">Reference proteome</keyword>
<evidence type="ECO:0000313" key="10">
    <source>
        <dbReference type="EMBL" id="MEN7535604.1"/>
    </source>
</evidence>
<dbReference type="InterPro" id="IPR001764">
    <property type="entry name" value="Glyco_hydro_3_N"/>
</dbReference>
<dbReference type="InterPro" id="IPR036962">
    <property type="entry name" value="Glyco_hydro_3_N_sf"/>
</dbReference>
<comment type="caution">
    <text evidence="10">The sequence shown here is derived from an EMBL/GenBank/DDBJ whole genome shotgun (WGS) entry which is preliminary data.</text>
</comment>
<dbReference type="Proteomes" id="UP001484535">
    <property type="component" value="Unassembled WGS sequence"/>
</dbReference>
<evidence type="ECO:0000256" key="6">
    <source>
        <dbReference type="ARBA" id="ARBA00023295"/>
    </source>
</evidence>
<dbReference type="GO" id="GO:0016787">
    <property type="term" value="F:hydrolase activity"/>
    <property type="evidence" value="ECO:0007669"/>
    <property type="project" value="UniProtKB-KW"/>
</dbReference>